<dbReference type="SUPFAM" id="SSF55874">
    <property type="entry name" value="ATPase domain of HSP90 chaperone/DNA topoisomerase II/histidine kinase"/>
    <property type="match status" value="1"/>
</dbReference>
<evidence type="ECO:0000313" key="8">
    <source>
        <dbReference type="Proteomes" id="UP000232883"/>
    </source>
</evidence>
<evidence type="ECO:0000256" key="2">
    <source>
        <dbReference type="ARBA" id="ARBA00012438"/>
    </source>
</evidence>
<protein>
    <recommendedName>
        <fullName evidence="2">histidine kinase</fullName>
        <ecNumber evidence="2">2.7.13.3</ecNumber>
    </recommendedName>
</protein>
<dbReference type="GO" id="GO:0030295">
    <property type="term" value="F:protein kinase activator activity"/>
    <property type="evidence" value="ECO:0007669"/>
    <property type="project" value="TreeGrafter"/>
</dbReference>
<keyword evidence="4" id="KW-0808">Transferase</keyword>
<comment type="catalytic activity">
    <reaction evidence="1">
        <text>ATP + protein L-histidine = ADP + protein N-phospho-L-histidine.</text>
        <dbReference type="EC" id="2.7.13.3"/>
    </reaction>
</comment>
<dbReference type="EMBL" id="CP025096">
    <property type="protein sequence ID" value="AUD07353.1"/>
    <property type="molecule type" value="Genomic_DNA"/>
</dbReference>
<dbReference type="GO" id="GO:0000156">
    <property type="term" value="F:phosphorelay response regulator activity"/>
    <property type="evidence" value="ECO:0007669"/>
    <property type="project" value="TreeGrafter"/>
</dbReference>
<reference evidence="7 8" key="1">
    <citation type="submission" date="2017-11" db="EMBL/GenBank/DDBJ databases">
        <title>Taxonomic description and genome sequences of Spirosoma HA7 sp. nov., isolated from pollen microhabitat of Corylus avellana.</title>
        <authorList>
            <person name="Ambika Manirajan B."/>
            <person name="Suarez C."/>
            <person name="Ratering S."/>
            <person name="Geissler-Plaum R."/>
            <person name="Cardinale M."/>
            <person name="Sylvia S."/>
        </authorList>
    </citation>
    <scope>NUCLEOTIDE SEQUENCE [LARGE SCALE GENOMIC DNA]</scope>
    <source>
        <strain evidence="7 8">HA7</strain>
    </source>
</reference>
<sequence length="271" mass="29829">MNALKKIEEVVTERTLELAGANHQLRESNALLARSNENLQQFAYVASHDLQEPLRKIQQFGDLLKTGQADKTGESILYLERMQSAASRMSMLIKDLLDFSRISTQRDASDSVSLQRVVERVVSTLELRVEELGAQIRVGSLPTVLGDSSQLGQLFQNLLSNALKFHHPGSSPRIEVTAQWLAVEHLPAGIKPGRGAIAYHRIDVVDNGIGFDEKYLDRIFQVFQRLHGKNEFAGTGIGLAICEKVVLNHGGAITAMSQPGQGATFSVYLPV</sequence>
<dbReference type="InterPro" id="IPR004358">
    <property type="entry name" value="Sig_transdc_His_kin-like_C"/>
</dbReference>
<dbReference type="SMART" id="SM00387">
    <property type="entry name" value="HATPase_c"/>
    <property type="match status" value="1"/>
</dbReference>
<dbReference type="KEGG" id="spir:CWM47_17370"/>
<keyword evidence="5" id="KW-0418">Kinase</keyword>
<dbReference type="PANTHER" id="PTHR42878:SF15">
    <property type="entry name" value="BACTERIOPHYTOCHROME"/>
    <property type="match status" value="1"/>
</dbReference>
<dbReference type="Gene3D" id="1.10.287.130">
    <property type="match status" value="1"/>
</dbReference>
<dbReference type="GO" id="GO:0000155">
    <property type="term" value="F:phosphorelay sensor kinase activity"/>
    <property type="evidence" value="ECO:0007669"/>
    <property type="project" value="InterPro"/>
</dbReference>
<dbReference type="Pfam" id="PF02518">
    <property type="entry name" value="HATPase_c"/>
    <property type="match status" value="1"/>
</dbReference>
<evidence type="ECO:0000256" key="3">
    <source>
        <dbReference type="ARBA" id="ARBA00022553"/>
    </source>
</evidence>
<organism evidence="7 8">
    <name type="scientific">Spirosoma pollinicola</name>
    <dbReference type="NCBI Taxonomy" id="2057025"/>
    <lineage>
        <taxon>Bacteria</taxon>
        <taxon>Pseudomonadati</taxon>
        <taxon>Bacteroidota</taxon>
        <taxon>Cytophagia</taxon>
        <taxon>Cytophagales</taxon>
        <taxon>Cytophagaceae</taxon>
        <taxon>Spirosoma</taxon>
    </lineage>
</organism>
<dbReference type="EC" id="2.7.13.3" evidence="2"/>
<accession>A0A2K8ZBV3</accession>
<dbReference type="SMART" id="SM00388">
    <property type="entry name" value="HisKA"/>
    <property type="match status" value="1"/>
</dbReference>
<dbReference type="FunFam" id="3.30.565.10:FF:000006">
    <property type="entry name" value="Sensor histidine kinase WalK"/>
    <property type="match status" value="1"/>
</dbReference>
<dbReference type="PROSITE" id="PS50109">
    <property type="entry name" value="HIS_KIN"/>
    <property type="match status" value="1"/>
</dbReference>
<dbReference type="PRINTS" id="PR00344">
    <property type="entry name" value="BCTRLSENSOR"/>
</dbReference>
<dbReference type="InterPro" id="IPR003661">
    <property type="entry name" value="HisK_dim/P_dom"/>
</dbReference>
<feature type="domain" description="Histidine kinase" evidence="6">
    <location>
        <begin position="45"/>
        <end position="271"/>
    </location>
</feature>
<dbReference type="AlphaFoldDB" id="A0A2K8ZBV3"/>
<dbReference type="GO" id="GO:0007234">
    <property type="term" value="P:osmosensory signaling via phosphorelay pathway"/>
    <property type="evidence" value="ECO:0007669"/>
    <property type="project" value="TreeGrafter"/>
</dbReference>
<dbReference type="InterPro" id="IPR005467">
    <property type="entry name" value="His_kinase_dom"/>
</dbReference>
<name>A0A2K8ZBV3_9BACT</name>
<keyword evidence="3" id="KW-0597">Phosphoprotein</keyword>
<dbReference type="CDD" id="cd00082">
    <property type="entry name" value="HisKA"/>
    <property type="match status" value="1"/>
</dbReference>
<evidence type="ECO:0000256" key="1">
    <source>
        <dbReference type="ARBA" id="ARBA00000085"/>
    </source>
</evidence>
<dbReference type="InterPro" id="IPR036097">
    <property type="entry name" value="HisK_dim/P_sf"/>
</dbReference>
<dbReference type="InterPro" id="IPR036890">
    <property type="entry name" value="HATPase_C_sf"/>
</dbReference>
<dbReference type="InterPro" id="IPR050351">
    <property type="entry name" value="BphY/WalK/GraS-like"/>
</dbReference>
<dbReference type="Pfam" id="PF00512">
    <property type="entry name" value="HisKA"/>
    <property type="match status" value="1"/>
</dbReference>
<dbReference type="InterPro" id="IPR003594">
    <property type="entry name" value="HATPase_dom"/>
</dbReference>
<dbReference type="Gene3D" id="3.30.565.10">
    <property type="entry name" value="Histidine kinase-like ATPase, C-terminal domain"/>
    <property type="match status" value="1"/>
</dbReference>
<proteinExistence type="predicted"/>
<evidence type="ECO:0000256" key="5">
    <source>
        <dbReference type="ARBA" id="ARBA00022777"/>
    </source>
</evidence>
<evidence type="ECO:0000313" key="7">
    <source>
        <dbReference type="EMBL" id="AUD07353.1"/>
    </source>
</evidence>
<dbReference type="PANTHER" id="PTHR42878">
    <property type="entry name" value="TWO-COMPONENT HISTIDINE KINASE"/>
    <property type="match status" value="1"/>
</dbReference>
<keyword evidence="8" id="KW-1185">Reference proteome</keyword>
<gene>
    <name evidence="7" type="ORF">CWM47_17370</name>
</gene>
<evidence type="ECO:0000256" key="4">
    <source>
        <dbReference type="ARBA" id="ARBA00022679"/>
    </source>
</evidence>
<evidence type="ECO:0000259" key="6">
    <source>
        <dbReference type="PROSITE" id="PS50109"/>
    </source>
</evidence>
<dbReference type="Proteomes" id="UP000232883">
    <property type="component" value="Chromosome"/>
</dbReference>
<dbReference type="SUPFAM" id="SSF47384">
    <property type="entry name" value="Homodimeric domain of signal transducing histidine kinase"/>
    <property type="match status" value="1"/>
</dbReference>